<gene>
    <name evidence="2" type="ORF">QBC37DRAFT_36139</name>
</gene>
<evidence type="ECO:0000256" key="1">
    <source>
        <dbReference type="SAM" id="MobiDB-lite"/>
    </source>
</evidence>
<protein>
    <submittedName>
        <fullName evidence="2">Uncharacterized protein</fullName>
    </submittedName>
</protein>
<accession>A0AAN6Y2U3</accession>
<organism evidence="2 3">
    <name type="scientific">Rhypophila decipiens</name>
    <dbReference type="NCBI Taxonomy" id="261697"/>
    <lineage>
        <taxon>Eukaryota</taxon>
        <taxon>Fungi</taxon>
        <taxon>Dikarya</taxon>
        <taxon>Ascomycota</taxon>
        <taxon>Pezizomycotina</taxon>
        <taxon>Sordariomycetes</taxon>
        <taxon>Sordariomycetidae</taxon>
        <taxon>Sordariales</taxon>
        <taxon>Naviculisporaceae</taxon>
        <taxon>Rhypophila</taxon>
    </lineage>
</organism>
<sequence length="279" mass="30401">MNPWMTSDMHPSMLGNGMTSDGQYVATTASNGAWGQPIPTSAPDQAWGSAFDYGSMNNQHDMQSSRDASPNDDYFGTAEYSNGSSWDTSSQPMYSPYSEVPPQISGLGNSTNVAISPMENPHHHAYSSAAQISATTTTLSLPASQKTSSTKPSKSSKQKSQSPTTTSSTSKSKSSYSNKRKASSSASSKTSRDSKYLPQEVHRIASEHISREAWRICKAEAIEMEQRRVQLLQNGSGTLEREMLQQRHDLGLIRQGVLREQGVLEDALKRAERLGKSQA</sequence>
<proteinExistence type="predicted"/>
<comment type="caution">
    <text evidence="2">The sequence shown here is derived from an EMBL/GenBank/DDBJ whole genome shotgun (WGS) entry which is preliminary data.</text>
</comment>
<evidence type="ECO:0000313" key="3">
    <source>
        <dbReference type="Proteomes" id="UP001301769"/>
    </source>
</evidence>
<dbReference type="AlphaFoldDB" id="A0AAN6Y2U3"/>
<feature type="compositionally biased region" description="Low complexity" evidence="1">
    <location>
        <begin position="126"/>
        <end position="189"/>
    </location>
</feature>
<dbReference type="EMBL" id="MU858178">
    <property type="protein sequence ID" value="KAK4210316.1"/>
    <property type="molecule type" value="Genomic_DNA"/>
</dbReference>
<reference evidence="2" key="1">
    <citation type="journal article" date="2023" name="Mol. Phylogenet. Evol.">
        <title>Genome-scale phylogeny and comparative genomics of the fungal order Sordariales.</title>
        <authorList>
            <person name="Hensen N."/>
            <person name="Bonometti L."/>
            <person name="Westerberg I."/>
            <person name="Brannstrom I.O."/>
            <person name="Guillou S."/>
            <person name="Cros-Aarteil S."/>
            <person name="Calhoun S."/>
            <person name="Haridas S."/>
            <person name="Kuo A."/>
            <person name="Mondo S."/>
            <person name="Pangilinan J."/>
            <person name="Riley R."/>
            <person name="LaButti K."/>
            <person name="Andreopoulos B."/>
            <person name="Lipzen A."/>
            <person name="Chen C."/>
            <person name="Yan M."/>
            <person name="Daum C."/>
            <person name="Ng V."/>
            <person name="Clum A."/>
            <person name="Steindorff A."/>
            <person name="Ohm R.A."/>
            <person name="Martin F."/>
            <person name="Silar P."/>
            <person name="Natvig D.O."/>
            <person name="Lalanne C."/>
            <person name="Gautier V."/>
            <person name="Ament-Velasquez S.L."/>
            <person name="Kruys A."/>
            <person name="Hutchinson M.I."/>
            <person name="Powell A.J."/>
            <person name="Barry K."/>
            <person name="Miller A.N."/>
            <person name="Grigoriev I.V."/>
            <person name="Debuchy R."/>
            <person name="Gladieux P."/>
            <person name="Hiltunen Thoren M."/>
            <person name="Johannesson H."/>
        </authorList>
    </citation>
    <scope>NUCLEOTIDE SEQUENCE</scope>
    <source>
        <strain evidence="2">PSN293</strain>
    </source>
</reference>
<name>A0AAN6Y2U3_9PEZI</name>
<reference evidence="2" key="2">
    <citation type="submission" date="2023-05" db="EMBL/GenBank/DDBJ databases">
        <authorList>
            <consortium name="Lawrence Berkeley National Laboratory"/>
            <person name="Steindorff A."/>
            <person name="Hensen N."/>
            <person name="Bonometti L."/>
            <person name="Westerberg I."/>
            <person name="Brannstrom I.O."/>
            <person name="Guillou S."/>
            <person name="Cros-Aarteil S."/>
            <person name="Calhoun S."/>
            <person name="Haridas S."/>
            <person name="Kuo A."/>
            <person name="Mondo S."/>
            <person name="Pangilinan J."/>
            <person name="Riley R."/>
            <person name="Labutti K."/>
            <person name="Andreopoulos B."/>
            <person name="Lipzen A."/>
            <person name="Chen C."/>
            <person name="Yanf M."/>
            <person name="Daum C."/>
            <person name="Ng V."/>
            <person name="Clum A."/>
            <person name="Ohm R."/>
            <person name="Martin F."/>
            <person name="Silar P."/>
            <person name="Natvig D."/>
            <person name="Lalanne C."/>
            <person name="Gautier V."/>
            <person name="Ament-Velasquez S.L."/>
            <person name="Kruys A."/>
            <person name="Hutchinson M.I."/>
            <person name="Powell A.J."/>
            <person name="Barry K."/>
            <person name="Miller A.N."/>
            <person name="Grigoriev I.V."/>
            <person name="Debuchy R."/>
            <person name="Gladieux P."/>
            <person name="Thoren M.H."/>
            <person name="Johannesson H."/>
        </authorList>
    </citation>
    <scope>NUCLEOTIDE SEQUENCE</scope>
    <source>
        <strain evidence="2">PSN293</strain>
    </source>
</reference>
<feature type="region of interest" description="Disordered" evidence="1">
    <location>
        <begin position="55"/>
        <end position="199"/>
    </location>
</feature>
<feature type="compositionally biased region" description="Basic and acidic residues" evidence="1">
    <location>
        <begin position="190"/>
        <end position="199"/>
    </location>
</feature>
<dbReference type="Proteomes" id="UP001301769">
    <property type="component" value="Unassembled WGS sequence"/>
</dbReference>
<keyword evidence="3" id="KW-1185">Reference proteome</keyword>
<feature type="compositionally biased region" description="Polar residues" evidence="1">
    <location>
        <begin position="55"/>
        <end position="68"/>
    </location>
</feature>
<feature type="compositionally biased region" description="Polar residues" evidence="1">
    <location>
        <begin position="79"/>
        <end position="93"/>
    </location>
</feature>
<evidence type="ECO:0000313" key="2">
    <source>
        <dbReference type="EMBL" id="KAK4210316.1"/>
    </source>
</evidence>